<keyword evidence="2" id="KW-0677">Repeat</keyword>
<dbReference type="FunCoup" id="A0A6P7FRH0">
    <property type="interactions" value="101"/>
</dbReference>
<dbReference type="Proteomes" id="UP001652700">
    <property type="component" value="Unplaced"/>
</dbReference>
<evidence type="ECO:0000256" key="1">
    <source>
        <dbReference type="ARBA" id="ARBA00009648"/>
    </source>
</evidence>
<evidence type="ECO:0000313" key="7">
    <source>
        <dbReference type="EnsemblMetazoa" id="XP_028135578.1"/>
    </source>
</evidence>
<dbReference type="PROSITE" id="PS50005">
    <property type="entry name" value="TPR"/>
    <property type="match status" value="1"/>
</dbReference>
<organism evidence="9">
    <name type="scientific">Diabrotica virgifera virgifera</name>
    <name type="common">western corn rootworm</name>
    <dbReference type="NCBI Taxonomy" id="50390"/>
    <lineage>
        <taxon>Eukaryota</taxon>
        <taxon>Metazoa</taxon>
        <taxon>Ecdysozoa</taxon>
        <taxon>Arthropoda</taxon>
        <taxon>Hexapoda</taxon>
        <taxon>Insecta</taxon>
        <taxon>Pterygota</taxon>
        <taxon>Neoptera</taxon>
        <taxon>Endopterygota</taxon>
        <taxon>Coleoptera</taxon>
        <taxon>Polyphaga</taxon>
        <taxon>Cucujiformia</taxon>
        <taxon>Chrysomeloidea</taxon>
        <taxon>Chrysomelidae</taxon>
        <taxon>Galerucinae</taxon>
        <taxon>Diabroticina</taxon>
        <taxon>Diabroticites</taxon>
        <taxon>Diabrotica</taxon>
    </lineage>
</organism>
<proteinExistence type="inferred from homology"/>
<dbReference type="Gene3D" id="1.25.40.10">
    <property type="entry name" value="Tetratricopeptide repeat domain"/>
    <property type="match status" value="1"/>
</dbReference>
<dbReference type="GO" id="GO:0005737">
    <property type="term" value="C:cytoplasm"/>
    <property type="evidence" value="ECO:0007669"/>
    <property type="project" value="TreeGrafter"/>
</dbReference>
<reference evidence="7" key="2">
    <citation type="submission" date="2025-05" db="UniProtKB">
        <authorList>
            <consortium name="EnsemblMetazoa"/>
        </authorList>
    </citation>
    <scope>IDENTIFICATION</scope>
</reference>
<sequence>MSIIKEPVNLKALMEGGYEFTVNNDDEVIQQDDPEEEREYKNNLLKFMNMQVAGDFQDEDSYVQGQPFEVISSKMKNLTNDGAVKKKVIREGYGAKPQDSEMVRVQYNAYIEYNAEPFDSTYARNRPHQFLINCGEVIVGLDIAVQSMQVSEKSQFLIQPMFAYGALGCLQRVPPDTEVLFEIELVEIVNIGAAKRFEALPKEEQNNFLFVYEYCLALCAKGKDIYSRNIKGAIREYNMAVSKLEMCQLDTYEDQVKQQELLLKLYSNLLVACTKTEEYKKACINFNKINELVKGTDLKISAKMYYNSAKCLRMLGDYHLAKRRLNEALKLEPKNKEILQELVELEHTIKQYKEKESLVAKAFISGQKA</sequence>
<evidence type="ECO:0000313" key="8">
    <source>
        <dbReference type="Proteomes" id="UP001652700"/>
    </source>
</evidence>
<dbReference type="InterPro" id="IPR042282">
    <property type="entry name" value="FKBP6/shu"/>
</dbReference>
<keyword evidence="4" id="KW-0697">Rotamase</keyword>
<reference evidence="9" key="1">
    <citation type="submission" date="2025-04" db="UniProtKB">
        <authorList>
            <consortium name="RefSeq"/>
        </authorList>
    </citation>
    <scope>IDENTIFICATION</scope>
    <source>
        <tissue evidence="9">Whole insect</tissue>
    </source>
</reference>
<dbReference type="PANTHER" id="PTHR46674">
    <property type="entry name" value="INACTIVE PEPTIDYL-PROLYL CIS-TRANS ISOMERASE FKBP6"/>
    <property type="match status" value="1"/>
</dbReference>
<comment type="similarity">
    <text evidence="1">Belongs to the FKBP6 family.</text>
</comment>
<dbReference type="EnsemblMetazoa" id="XM_028279777.2">
    <property type="protein sequence ID" value="XP_028135578.1"/>
    <property type="gene ID" value="LOC114330436"/>
</dbReference>
<dbReference type="AlphaFoldDB" id="A0A6P7FRH0"/>
<dbReference type="InterPro" id="IPR046357">
    <property type="entry name" value="PPIase_dom_sf"/>
</dbReference>
<dbReference type="Gene3D" id="3.10.50.40">
    <property type="match status" value="1"/>
</dbReference>
<keyword evidence="4 9" id="KW-0413">Isomerase</keyword>
<dbReference type="GO" id="GO:0003755">
    <property type="term" value="F:peptidyl-prolyl cis-trans isomerase activity"/>
    <property type="evidence" value="ECO:0007669"/>
    <property type="project" value="UniProtKB-KW"/>
</dbReference>
<dbReference type="GO" id="GO:0051879">
    <property type="term" value="F:Hsp90 protein binding"/>
    <property type="evidence" value="ECO:0007669"/>
    <property type="project" value="TreeGrafter"/>
</dbReference>
<evidence type="ECO:0000259" key="6">
    <source>
        <dbReference type="PROSITE" id="PS50059"/>
    </source>
</evidence>
<dbReference type="InterPro" id="IPR001179">
    <property type="entry name" value="PPIase_FKBP_dom"/>
</dbReference>
<feature type="repeat" description="TPR" evidence="5">
    <location>
        <begin position="302"/>
        <end position="335"/>
    </location>
</feature>
<dbReference type="GeneID" id="114330436"/>
<comment type="catalytic activity">
    <reaction evidence="4">
        <text>[protein]-peptidylproline (omega=180) = [protein]-peptidylproline (omega=0)</text>
        <dbReference type="Rhea" id="RHEA:16237"/>
        <dbReference type="Rhea" id="RHEA-COMP:10747"/>
        <dbReference type="Rhea" id="RHEA-COMP:10748"/>
        <dbReference type="ChEBI" id="CHEBI:83833"/>
        <dbReference type="ChEBI" id="CHEBI:83834"/>
        <dbReference type="EC" id="5.2.1.8"/>
    </reaction>
</comment>
<keyword evidence="8" id="KW-1185">Reference proteome</keyword>
<evidence type="ECO:0000256" key="3">
    <source>
        <dbReference type="ARBA" id="ARBA00022803"/>
    </source>
</evidence>
<dbReference type="GO" id="GO:0034587">
    <property type="term" value="P:piRNA processing"/>
    <property type="evidence" value="ECO:0007669"/>
    <property type="project" value="TreeGrafter"/>
</dbReference>
<dbReference type="Pfam" id="PF00254">
    <property type="entry name" value="FKBP_C"/>
    <property type="match status" value="1"/>
</dbReference>
<dbReference type="InParanoid" id="A0A6P7FRH0"/>
<dbReference type="OrthoDB" id="8116123at2759"/>
<name>A0A6P7FRH0_DIAVI</name>
<dbReference type="CTD" id="45360"/>
<gene>
    <name evidence="9" type="primary">LOC114330436</name>
</gene>
<keyword evidence="3 5" id="KW-0802">TPR repeat</keyword>
<evidence type="ECO:0000256" key="4">
    <source>
        <dbReference type="PROSITE-ProRule" id="PRU00277"/>
    </source>
</evidence>
<dbReference type="EC" id="5.2.1.8" evidence="4"/>
<dbReference type="InterPro" id="IPR019734">
    <property type="entry name" value="TPR_rpt"/>
</dbReference>
<accession>A0A6P7FRH0</accession>
<dbReference type="SUPFAM" id="SSF54534">
    <property type="entry name" value="FKBP-like"/>
    <property type="match status" value="1"/>
</dbReference>
<evidence type="ECO:0000256" key="5">
    <source>
        <dbReference type="PROSITE-ProRule" id="PRU00339"/>
    </source>
</evidence>
<evidence type="ECO:0000313" key="9">
    <source>
        <dbReference type="RefSeq" id="XP_028135578.1"/>
    </source>
</evidence>
<dbReference type="KEGG" id="dvv:114330436"/>
<feature type="domain" description="PPIase FKBP-type" evidence="6">
    <location>
        <begin position="100"/>
        <end position="189"/>
    </location>
</feature>
<evidence type="ECO:0000256" key="2">
    <source>
        <dbReference type="ARBA" id="ARBA00022737"/>
    </source>
</evidence>
<dbReference type="GO" id="GO:0007283">
    <property type="term" value="P:spermatogenesis"/>
    <property type="evidence" value="ECO:0007669"/>
    <property type="project" value="TreeGrafter"/>
</dbReference>
<dbReference type="RefSeq" id="XP_028135578.1">
    <property type="nucleotide sequence ID" value="XM_028279777.1"/>
</dbReference>
<dbReference type="SUPFAM" id="SSF48452">
    <property type="entry name" value="TPR-like"/>
    <property type="match status" value="1"/>
</dbReference>
<dbReference type="PROSITE" id="PS50059">
    <property type="entry name" value="FKBP_PPIASE"/>
    <property type="match status" value="1"/>
</dbReference>
<protein>
    <recommendedName>
        <fullName evidence="4">peptidylprolyl isomerase</fullName>
        <ecNumber evidence="4">5.2.1.8</ecNumber>
    </recommendedName>
</protein>
<dbReference type="InterPro" id="IPR011990">
    <property type="entry name" value="TPR-like_helical_dom_sf"/>
</dbReference>
<dbReference type="SMART" id="SM00028">
    <property type="entry name" value="TPR"/>
    <property type="match status" value="1"/>
</dbReference>
<dbReference type="PANTHER" id="PTHR46674:SF1">
    <property type="entry name" value="INACTIVE PEPTIDYL-PROLYL CIS-TRANS ISOMERASE FKBP6"/>
    <property type="match status" value="1"/>
</dbReference>